<name>A0AA88KT16_NAELO</name>
<feature type="compositionally biased region" description="Polar residues" evidence="1">
    <location>
        <begin position="456"/>
        <end position="475"/>
    </location>
</feature>
<feature type="transmembrane region" description="Helical" evidence="2">
    <location>
        <begin position="197"/>
        <end position="219"/>
    </location>
</feature>
<proteinExistence type="predicted"/>
<sequence>MNSEFFKSISDILSYHAGYHRSPSSNHHNNHVFADSSSWLSSVLNNLFLYNTSSNNNVTHSNSYVLEPAIVSGINISLSILYILTFLGVMLFVVIFTSLRPVRKQMKRNQHKMIMLVFLLCILQCCGLIARLCYDSFNLNMVLRLDHYVQTHYGNNSEILNQFQVIYSYNNSIVSLEQAGIEFSNFIAMSFFGSAEVVFVLLNLVVMMVVMCFVDNVFLTTVRISSGMVHSKTIRRVTTLVNVITLVSSLTLVVLIMAAFFFVFFHKLQWIADYQTYFFIAGYVVFVLQIILQVVVSNATAASLLRTISKLTQSENKEKSRRPIIKVMILQACLVCCALLQIVAVGCAIGLYDWIYLTLFYAFVNSLGILLFACVSIALYHPIFTDTAKVFSELNHKNMPSTTPNVLTNDDITVNSETSGSSSMRRNSKLKTNQTRNGRSNSSTNNNNTHNKQEVVPTSSSLATSPQTPGVSSMGNEDISVDVISV</sequence>
<reference evidence="3 4" key="1">
    <citation type="journal article" date="2018" name="BMC Genomics">
        <title>The genome of Naegleria lovaniensis, the basis for a comparative approach to unravel pathogenicity factors of the human pathogenic amoeba N. fowleri.</title>
        <authorList>
            <person name="Liechti N."/>
            <person name="Schurch N."/>
            <person name="Bruggmann R."/>
            <person name="Wittwer M."/>
        </authorList>
    </citation>
    <scope>NUCLEOTIDE SEQUENCE [LARGE SCALE GENOMIC DNA]</scope>
    <source>
        <strain evidence="3 4">ATCC 30569</strain>
    </source>
</reference>
<dbReference type="Proteomes" id="UP000816034">
    <property type="component" value="Unassembled WGS sequence"/>
</dbReference>
<keyword evidence="2" id="KW-0812">Transmembrane</keyword>
<feature type="transmembrane region" description="Helical" evidence="2">
    <location>
        <begin position="327"/>
        <end position="352"/>
    </location>
</feature>
<accession>A0AA88KT16</accession>
<evidence type="ECO:0000256" key="2">
    <source>
        <dbReference type="SAM" id="Phobius"/>
    </source>
</evidence>
<feature type="transmembrane region" description="Helical" evidence="2">
    <location>
        <begin position="358"/>
        <end position="380"/>
    </location>
</feature>
<evidence type="ECO:0000313" key="4">
    <source>
        <dbReference type="Proteomes" id="UP000816034"/>
    </source>
</evidence>
<feature type="transmembrane region" description="Helical" evidence="2">
    <location>
        <begin position="277"/>
        <end position="306"/>
    </location>
</feature>
<feature type="compositionally biased region" description="Low complexity" evidence="1">
    <location>
        <begin position="432"/>
        <end position="450"/>
    </location>
</feature>
<dbReference type="EMBL" id="PYSW02000010">
    <property type="protein sequence ID" value="KAG2388362.1"/>
    <property type="molecule type" value="Genomic_DNA"/>
</dbReference>
<gene>
    <name evidence="3" type="ORF">C9374_000526</name>
</gene>
<keyword evidence="2" id="KW-1133">Transmembrane helix</keyword>
<feature type="transmembrane region" description="Helical" evidence="2">
    <location>
        <begin position="114"/>
        <end position="134"/>
    </location>
</feature>
<organism evidence="3 4">
    <name type="scientific">Naegleria lovaniensis</name>
    <name type="common">Amoeba</name>
    <dbReference type="NCBI Taxonomy" id="51637"/>
    <lineage>
        <taxon>Eukaryota</taxon>
        <taxon>Discoba</taxon>
        <taxon>Heterolobosea</taxon>
        <taxon>Tetramitia</taxon>
        <taxon>Eutetramitia</taxon>
        <taxon>Vahlkampfiidae</taxon>
        <taxon>Naegleria</taxon>
    </lineage>
</organism>
<feature type="compositionally biased region" description="Polar residues" evidence="1">
    <location>
        <begin position="402"/>
        <end position="425"/>
    </location>
</feature>
<feature type="transmembrane region" description="Helical" evidence="2">
    <location>
        <begin position="240"/>
        <end position="265"/>
    </location>
</feature>
<feature type="transmembrane region" description="Helical" evidence="2">
    <location>
        <begin position="80"/>
        <end position="102"/>
    </location>
</feature>
<dbReference type="RefSeq" id="XP_044552354.1">
    <property type="nucleotide sequence ID" value="XM_044694990.1"/>
</dbReference>
<evidence type="ECO:0000313" key="3">
    <source>
        <dbReference type="EMBL" id="KAG2388362.1"/>
    </source>
</evidence>
<evidence type="ECO:0000256" key="1">
    <source>
        <dbReference type="SAM" id="MobiDB-lite"/>
    </source>
</evidence>
<keyword evidence="2" id="KW-0472">Membrane</keyword>
<feature type="region of interest" description="Disordered" evidence="1">
    <location>
        <begin position="402"/>
        <end position="486"/>
    </location>
</feature>
<dbReference type="AlphaFoldDB" id="A0AA88KT16"/>
<comment type="caution">
    <text evidence="3">The sequence shown here is derived from an EMBL/GenBank/DDBJ whole genome shotgun (WGS) entry which is preliminary data.</text>
</comment>
<dbReference type="GeneID" id="68092988"/>
<protein>
    <submittedName>
        <fullName evidence="3">Uncharacterized protein</fullName>
    </submittedName>
</protein>
<keyword evidence="4" id="KW-1185">Reference proteome</keyword>